<gene>
    <name evidence="1" type="ORF">EHO65_06955</name>
</gene>
<dbReference type="OrthoDB" id="9815193at2"/>
<evidence type="ECO:0008006" key="3">
    <source>
        <dbReference type="Google" id="ProtNLM"/>
    </source>
</evidence>
<organism evidence="1 2">
    <name type="scientific">Leptospira andrefontaineae</name>
    <dbReference type="NCBI Taxonomy" id="2484976"/>
    <lineage>
        <taxon>Bacteria</taxon>
        <taxon>Pseudomonadati</taxon>
        <taxon>Spirochaetota</taxon>
        <taxon>Spirochaetia</taxon>
        <taxon>Leptospirales</taxon>
        <taxon>Leptospiraceae</taxon>
        <taxon>Leptospira</taxon>
    </lineage>
</organism>
<proteinExistence type="predicted"/>
<dbReference type="RefSeq" id="WP_135773416.1">
    <property type="nucleotide sequence ID" value="NZ_RQEY01000012.1"/>
</dbReference>
<protein>
    <recommendedName>
        <fullName evidence="3">TIR domain-containing protein</fullName>
    </recommendedName>
</protein>
<accession>A0A4R9H6G1</accession>
<dbReference type="Gene3D" id="3.40.50.450">
    <property type="match status" value="1"/>
</dbReference>
<name>A0A4R9H6G1_9LEPT</name>
<dbReference type="EMBL" id="RQEY01000012">
    <property type="protein sequence ID" value="TGK41164.1"/>
    <property type="molecule type" value="Genomic_DNA"/>
</dbReference>
<evidence type="ECO:0000313" key="2">
    <source>
        <dbReference type="Proteomes" id="UP000298097"/>
    </source>
</evidence>
<keyword evidence="2" id="KW-1185">Reference proteome</keyword>
<dbReference type="Gene3D" id="2.60.120.560">
    <property type="entry name" value="Exo-inulinase, domain 1"/>
    <property type="match status" value="1"/>
</dbReference>
<reference evidence="1" key="1">
    <citation type="journal article" date="2019" name="PLoS Negl. Trop. Dis.">
        <title>Revisiting the worldwide diversity of Leptospira species in the environment.</title>
        <authorList>
            <person name="Vincent A.T."/>
            <person name="Schiettekatte O."/>
            <person name="Bourhy P."/>
            <person name="Veyrier F.J."/>
            <person name="Picardeau M."/>
        </authorList>
    </citation>
    <scope>NUCLEOTIDE SEQUENCE [LARGE SCALE GENOMIC DNA]</scope>
    <source>
        <strain evidence="1">201800301</strain>
    </source>
</reference>
<dbReference type="Proteomes" id="UP000298097">
    <property type="component" value="Unassembled WGS sequence"/>
</dbReference>
<dbReference type="AlphaFoldDB" id="A0A4R9H6G1"/>
<sequence>MKWIPIIGQFDITETGFVFAGGEMTYLGTLRGPAIGNIISDKTFNNGSIEVDIEFEKFDENSGAELIIAYDAETKAMLNAGILGTAQSPATFNIREFNGQTWTILAQNGLSAIKNKYSYNVKVNVIGSKINFSVDNVKVCQATLEAPLVPSQLGLWASGHGKVTFKNYKLDSISAKAFVVMQFSEPYQEVYREVIKNVCNEFKIETIKADEIYNNGLILDDIIESIEESFLVIAEITERNPNVFYELGYAHALNKPTILLAKKGTGLPFDVSPYRVLFYEDSIAGKSRFEEALRRHLVAFMGYTFSQ</sequence>
<dbReference type="SUPFAM" id="SSF52309">
    <property type="entry name" value="N-(deoxy)ribosyltransferase-like"/>
    <property type="match status" value="1"/>
</dbReference>
<evidence type="ECO:0000313" key="1">
    <source>
        <dbReference type="EMBL" id="TGK41164.1"/>
    </source>
</evidence>
<comment type="caution">
    <text evidence="1">The sequence shown here is derived from an EMBL/GenBank/DDBJ whole genome shotgun (WGS) entry which is preliminary data.</text>
</comment>